<dbReference type="Proteomes" id="UP001610563">
    <property type="component" value="Unassembled WGS sequence"/>
</dbReference>
<organism evidence="3 4">
    <name type="scientific">Aspergillus keveii</name>
    <dbReference type="NCBI Taxonomy" id="714993"/>
    <lineage>
        <taxon>Eukaryota</taxon>
        <taxon>Fungi</taxon>
        <taxon>Dikarya</taxon>
        <taxon>Ascomycota</taxon>
        <taxon>Pezizomycotina</taxon>
        <taxon>Eurotiomycetes</taxon>
        <taxon>Eurotiomycetidae</taxon>
        <taxon>Eurotiales</taxon>
        <taxon>Aspergillaceae</taxon>
        <taxon>Aspergillus</taxon>
        <taxon>Aspergillus subgen. Nidulantes</taxon>
    </lineage>
</organism>
<evidence type="ECO:0000256" key="1">
    <source>
        <dbReference type="SAM" id="MobiDB-lite"/>
    </source>
</evidence>
<feature type="domain" description="HNH nuclease" evidence="2">
    <location>
        <begin position="71"/>
        <end position="154"/>
    </location>
</feature>
<comment type="caution">
    <text evidence="3">The sequence shown here is derived from an EMBL/GenBank/DDBJ whole genome shotgun (WGS) entry which is preliminary data.</text>
</comment>
<sequence length="256" mass="28574">MAIPSSSGALAPRSRAQSPSKIPTPVRAQLETRPSTPITPATPQEASIAPKRYSRSSAIVQQCRVRDHNMCVLTKTLDCTQVAHVYPFALGAKAGTKEHRFFWDHLAIFWSAERTERWEKAIFGDDRRTETLANLMCLGPMTHGLWGKCRFAIKPIELSDDKKKLTVQFFWLAEGKYGPRHLQTPPTQPTNTSASASRTPLPNIETDQYIQSGDIISFTTHDPVGFLSRPLICWICNGPYTGSLHLVVQPTSMTRI</sequence>
<evidence type="ECO:0000313" key="4">
    <source>
        <dbReference type="Proteomes" id="UP001610563"/>
    </source>
</evidence>
<feature type="compositionally biased region" description="Polar residues" evidence="1">
    <location>
        <begin position="32"/>
        <end position="45"/>
    </location>
</feature>
<dbReference type="Pfam" id="PF13391">
    <property type="entry name" value="HNH_2"/>
    <property type="match status" value="1"/>
</dbReference>
<dbReference type="EMBL" id="JBFTWV010000038">
    <property type="protein sequence ID" value="KAL2795114.1"/>
    <property type="molecule type" value="Genomic_DNA"/>
</dbReference>
<protein>
    <recommendedName>
        <fullName evidence="2">HNH nuclease domain-containing protein</fullName>
    </recommendedName>
</protein>
<evidence type="ECO:0000259" key="2">
    <source>
        <dbReference type="Pfam" id="PF13391"/>
    </source>
</evidence>
<proteinExistence type="predicted"/>
<accession>A0ABR4G7W5</accession>
<evidence type="ECO:0000313" key="3">
    <source>
        <dbReference type="EMBL" id="KAL2795114.1"/>
    </source>
</evidence>
<feature type="region of interest" description="Disordered" evidence="1">
    <location>
        <begin position="1"/>
        <end position="53"/>
    </location>
</feature>
<gene>
    <name evidence="3" type="ORF">BJX66DRAFT_176429</name>
</gene>
<feature type="region of interest" description="Disordered" evidence="1">
    <location>
        <begin position="181"/>
        <end position="200"/>
    </location>
</feature>
<dbReference type="InterPro" id="IPR003615">
    <property type="entry name" value="HNH_nuc"/>
</dbReference>
<name>A0ABR4G7W5_9EURO</name>
<reference evidence="3 4" key="1">
    <citation type="submission" date="2024-07" db="EMBL/GenBank/DDBJ databases">
        <title>Section-level genome sequencing and comparative genomics of Aspergillus sections Usti and Cavernicolus.</title>
        <authorList>
            <consortium name="Lawrence Berkeley National Laboratory"/>
            <person name="Nybo J.L."/>
            <person name="Vesth T.C."/>
            <person name="Theobald S."/>
            <person name="Frisvad J.C."/>
            <person name="Larsen T.O."/>
            <person name="Kjaerboelling I."/>
            <person name="Rothschild-Mancinelli K."/>
            <person name="Lyhne E.K."/>
            <person name="Kogle M.E."/>
            <person name="Barry K."/>
            <person name="Clum A."/>
            <person name="Na H."/>
            <person name="Ledsgaard L."/>
            <person name="Lin J."/>
            <person name="Lipzen A."/>
            <person name="Kuo A."/>
            <person name="Riley R."/>
            <person name="Mondo S."/>
            <person name="Labutti K."/>
            <person name="Haridas S."/>
            <person name="Pangalinan J."/>
            <person name="Salamov A.A."/>
            <person name="Simmons B.A."/>
            <person name="Magnuson J.K."/>
            <person name="Chen J."/>
            <person name="Drula E."/>
            <person name="Henrissat B."/>
            <person name="Wiebenga A."/>
            <person name="Lubbers R.J."/>
            <person name="Gomes A.C."/>
            <person name="Makela M.R."/>
            <person name="Stajich J."/>
            <person name="Grigoriev I.V."/>
            <person name="Mortensen U.H."/>
            <person name="De Vries R.P."/>
            <person name="Baker S.E."/>
            <person name="Andersen M.R."/>
        </authorList>
    </citation>
    <scope>NUCLEOTIDE SEQUENCE [LARGE SCALE GENOMIC DNA]</scope>
    <source>
        <strain evidence="3 4">CBS 209.92</strain>
    </source>
</reference>
<keyword evidence="4" id="KW-1185">Reference proteome</keyword>
<feature type="compositionally biased region" description="Polar residues" evidence="1">
    <location>
        <begin position="189"/>
        <end position="200"/>
    </location>
</feature>